<dbReference type="GO" id="GO:0006402">
    <property type="term" value="P:mRNA catabolic process"/>
    <property type="evidence" value="ECO:0007669"/>
    <property type="project" value="TreeGrafter"/>
</dbReference>
<evidence type="ECO:0000259" key="1">
    <source>
        <dbReference type="SMART" id="SM00955"/>
    </source>
</evidence>
<dbReference type="InterPro" id="IPR012340">
    <property type="entry name" value="NA-bd_OB-fold"/>
</dbReference>
<evidence type="ECO:0000313" key="2">
    <source>
        <dbReference type="EMBL" id="QFG73719.1"/>
    </source>
</evidence>
<dbReference type="GO" id="GO:0000175">
    <property type="term" value="F:3'-5'-RNA exonuclease activity"/>
    <property type="evidence" value="ECO:0007669"/>
    <property type="project" value="TreeGrafter"/>
</dbReference>
<dbReference type="PANTHER" id="PTHR23355:SF9">
    <property type="entry name" value="DIS3-LIKE EXONUCLEASE 2"/>
    <property type="match status" value="1"/>
</dbReference>
<proteinExistence type="predicted"/>
<accession>A0A5J6VIW7</accession>
<sequence length="457" mass="53551">MISYGILYTNSTRIYIHEKKKCYPFRGLDGCFLQIPCKKQYRCAQWAKIHICDLSLDNTETSIPTYNSKNHLIEILGRIHDPQIELHVYYMHFVGKTIPPVTKFKPQIPPVDSNPIEVFSVDPESCIDIDDAIRVDGDEISVSIASVGEFMSEEWWHHAHEMGSTIYMLSQQYLFKDKPKWVAPNWIECMFPNQVKTSLLPNQKRRAITVYLTGKRANQIQRTNVINMHNYSYEEYNNNPPPQHKILSAYTNCEDSHDIIEYLMIKANTIVAEHLKECLCRSQDEFQAAEYRWKSDPRGVAHASLALPIYGHFTSPIRRFADIHTHYLLLQELVTDIPLKNYFIDITQVNRRSQAIRKFHNKQDLIIMVHMYKEPIECTMKVRDWGEMYLCEIIIDASINNDHFNIMVNRNYLDSLCKDSLNQESLTNNNKDSPPIHKIRVWGVHRKGFPRLEIEFI</sequence>
<feature type="domain" description="RNB" evidence="1">
    <location>
        <begin position="110"/>
        <end position="335"/>
    </location>
</feature>
<reference evidence="2" key="1">
    <citation type="journal article" date="2019" name="Philos. Trans. R. Soc. Lond., B, Biol. Sci.">
        <title>Targeted metagenomic recovery of four divergent viruses reveals shared and distinctive characteristics of giant viruses of marine eukaryotes.</title>
        <authorList>
            <person name="Needham D.M."/>
            <person name="Poirier C."/>
            <person name="Hehenberger E."/>
            <person name="Jimenez V."/>
            <person name="Swalwell J.E."/>
            <person name="Santoro A.E."/>
            <person name="Worden A.Z."/>
        </authorList>
    </citation>
    <scope>NUCLEOTIDE SEQUENCE</scope>
    <source>
        <strain evidence="2">OPacV-662</strain>
    </source>
</reference>
<name>A0A5J6VIW7_9VIRU</name>
<dbReference type="Pfam" id="PF00773">
    <property type="entry name" value="RNB"/>
    <property type="match status" value="1"/>
</dbReference>
<dbReference type="EMBL" id="MN448270">
    <property type="protein sequence ID" value="QFG73719.1"/>
    <property type="molecule type" value="Genomic_DNA"/>
</dbReference>
<dbReference type="InterPro" id="IPR050180">
    <property type="entry name" value="RNR_Ribonuclease"/>
</dbReference>
<dbReference type="SUPFAM" id="SSF50249">
    <property type="entry name" value="Nucleic acid-binding proteins"/>
    <property type="match status" value="1"/>
</dbReference>
<dbReference type="InterPro" id="IPR001900">
    <property type="entry name" value="RNase_II/R"/>
</dbReference>
<protein>
    <submittedName>
        <fullName evidence="2">RNB domain protein</fullName>
    </submittedName>
</protein>
<dbReference type="PANTHER" id="PTHR23355">
    <property type="entry name" value="RIBONUCLEASE"/>
    <property type="match status" value="1"/>
</dbReference>
<dbReference type="SMART" id="SM00955">
    <property type="entry name" value="RNB"/>
    <property type="match status" value="1"/>
</dbReference>
<dbReference type="GO" id="GO:0003723">
    <property type="term" value="F:RNA binding"/>
    <property type="evidence" value="ECO:0007669"/>
    <property type="project" value="InterPro"/>
</dbReference>
<organism evidence="2">
    <name type="scientific">Megaviridae environmental sample</name>
    <dbReference type="NCBI Taxonomy" id="1737588"/>
    <lineage>
        <taxon>Viruses</taxon>
        <taxon>Varidnaviria</taxon>
        <taxon>Bamfordvirae</taxon>
        <taxon>Nucleocytoviricota</taxon>
        <taxon>Megaviricetes</taxon>
        <taxon>Imitervirales</taxon>
        <taxon>Mimiviridae</taxon>
        <taxon>environmental samples</taxon>
    </lineage>
</organism>